<keyword evidence="3" id="KW-0863">Zinc-finger</keyword>
<evidence type="ECO:0000256" key="2">
    <source>
        <dbReference type="ARBA" id="ARBA00022723"/>
    </source>
</evidence>
<sequence>MRQGIKFYTCQQSSCKKRFKDPKGTTIGLKNHLIEHGINEQSSKDTPFPSQGLDRFLAPNPLVPQHFNQQLFRDKLALFITTASLPYTIAENPHFQAVLNMAQIAPSLAHVKLPSDSTIPIDILRVYHGYEGCIRKLFVDIPSFSYTVNAWTSEWRVPFLSVMAHWIDESWKQNSIVLGLQLLEGSHTGVNMAAAFIPDNASNMKTMATELELELGSDVYDSKENRIPCIALIINLAAQDILQDGLKAESRDSEEDMLDDRGDNMIGHPNKMEFDILYDRMRLGGEASQCLQKISELLFEFARLTPLISGESYPTMNLVITAYNRLLNVLEAHIEAWNDNWPELSAAAKVGWVKLQGYYCKATGHVYAVATAMDPRLKYEWWEAENWDEYRSEAIELVNMTWDKYKPAFVPVQQAYDPDALIQRRPGRADQLARYINAYTLDDPTSGHSNTIVLDYWRGEVNDWPQLKAMARTYLAIAASSASSERVFSRAKHFLSPERNRLGSEKLRTRVLVDSWSRFFGENEKISDGSRTMRLS</sequence>
<dbReference type="AlphaFoldDB" id="A0A8H7VCY3"/>
<gene>
    <name evidence="7" type="ORF">INT45_013899</name>
</gene>
<dbReference type="PANTHER" id="PTHR46481">
    <property type="entry name" value="ZINC FINGER BED DOMAIN-CONTAINING PROTEIN 4"/>
    <property type="match status" value="1"/>
</dbReference>
<dbReference type="InterPro" id="IPR008906">
    <property type="entry name" value="HATC_C_dom"/>
</dbReference>
<keyword evidence="2" id="KW-0479">Metal-binding</keyword>
<dbReference type="PANTHER" id="PTHR46481:SF10">
    <property type="entry name" value="ZINC FINGER BED DOMAIN-CONTAINING PROTEIN 39"/>
    <property type="match status" value="1"/>
</dbReference>
<evidence type="ECO:0000256" key="1">
    <source>
        <dbReference type="ARBA" id="ARBA00004123"/>
    </source>
</evidence>
<evidence type="ECO:0000256" key="5">
    <source>
        <dbReference type="ARBA" id="ARBA00023242"/>
    </source>
</evidence>
<name>A0A8H7VCY3_9FUNG</name>
<evidence type="ECO:0000259" key="6">
    <source>
        <dbReference type="Pfam" id="PF05699"/>
    </source>
</evidence>
<dbReference type="InterPro" id="IPR052035">
    <property type="entry name" value="ZnF_BED_domain_contain"/>
</dbReference>
<comment type="subcellular location">
    <subcellularLocation>
        <location evidence="1">Nucleus</location>
    </subcellularLocation>
</comment>
<dbReference type="Proteomes" id="UP000646827">
    <property type="component" value="Unassembled WGS sequence"/>
</dbReference>
<dbReference type="Pfam" id="PF05699">
    <property type="entry name" value="Dimer_Tnp_hAT"/>
    <property type="match status" value="1"/>
</dbReference>
<keyword evidence="8" id="KW-1185">Reference proteome</keyword>
<comment type="caution">
    <text evidence="7">The sequence shown here is derived from an EMBL/GenBank/DDBJ whole genome shotgun (WGS) entry which is preliminary data.</text>
</comment>
<dbReference type="GO" id="GO:0008270">
    <property type="term" value="F:zinc ion binding"/>
    <property type="evidence" value="ECO:0007669"/>
    <property type="project" value="UniProtKB-KW"/>
</dbReference>
<protein>
    <recommendedName>
        <fullName evidence="6">HAT C-terminal dimerisation domain-containing protein</fullName>
    </recommendedName>
</protein>
<keyword evidence="4" id="KW-0862">Zinc</keyword>
<feature type="domain" description="HAT C-terminal dimerisation" evidence="6">
    <location>
        <begin position="434"/>
        <end position="516"/>
    </location>
</feature>
<evidence type="ECO:0000313" key="7">
    <source>
        <dbReference type="EMBL" id="KAG2215855.1"/>
    </source>
</evidence>
<evidence type="ECO:0000313" key="8">
    <source>
        <dbReference type="Proteomes" id="UP000646827"/>
    </source>
</evidence>
<accession>A0A8H7VCY3</accession>
<dbReference type="GO" id="GO:0005634">
    <property type="term" value="C:nucleus"/>
    <property type="evidence" value="ECO:0007669"/>
    <property type="project" value="UniProtKB-SubCell"/>
</dbReference>
<organism evidence="7 8">
    <name type="scientific">Circinella minor</name>
    <dbReference type="NCBI Taxonomy" id="1195481"/>
    <lineage>
        <taxon>Eukaryota</taxon>
        <taxon>Fungi</taxon>
        <taxon>Fungi incertae sedis</taxon>
        <taxon>Mucoromycota</taxon>
        <taxon>Mucoromycotina</taxon>
        <taxon>Mucoromycetes</taxon>
        <taxon>Mucorales</taxon>
        <taxon>Lichtheimiaceae</taxon>
        <taxon>Circinella</taxon>
    </lineage>
</organism>
<dbReference type="EMBL" id="JAEPRB010000481">
    <property type="protein sequence ID" value="KAG2215855.1"/>
    <property type="molecule type" value="Genomic_DNA"/>
</dbReference>
<dbReference type="OrthoDB" id="2288540at2759"/>
<evidence type="ECO:0000256" key="4">
    <source>
        <dbReference type="ARBA" id="ARBA00022833"/>
    </source>
</evidence>
<dbReference type="SUPFAM" id="SSF53098">
    <property type="entry name" value="Ribonuclease H-like"/>
    <property type="match status" value="1"/>
</dbReference>
<proteinExistence type="predicted"/>
<dbReference type="InterPro" id="IPR012337">
    <property type="entry name" value="RNaseH-like_sf"/>
</dbReference>
<reference evidence="7 8" key="1">
    <citation type="submission" date="2020-12" db="EMBL/GenBank/DDBJ databases">
        <title>Metabolic potential, ecology and presence of endohyphal bacteria is reflected in genomic diversity of Mucoromycotina.</title>
        <authorList>
            <person name="Muszewska A."/>
            <person name="Okrasinska A."/>
            <person name="Steczkiewicz K."/>
            <person name="Drgas O."/>
            <person name="Orlowska M."/>
            <person name="Perlinska-Lenart U."/>
            <person name="Aleksandrzak-Piekarczyk T."/>
            <person name="Szatraj K."/>
            <person name="Zielenkiewicz U."/>
            <person name="Pilsyk S."/>
            <person name="Malc E."/>
            <person name="Mieczkowski P."/>
            <person name="Kruszewska J.S."/>
            <person name="Biernat P."/>
            <person name="Pawlowska J."/>
        </authorList>
    </citation>
    <scope>NUCLEOTIDE SEQUENCE [LARGE SCALE GENOMIC DNA]</scope>
    <source>
        <strain evidence="7 8">CBS 142.35</strain>
    </source>
</reference>
<evidence type="ECO:0000256" key="3">
    <source>
        <dbReference type="ARBA" id="ARBA00022771"/>
    </source>
</evidence>
<keyword evidence="5" id="KW-0539">Nucleus</keyword>
<dbReference type="GO" id="GO:0046983">
    <property type="term" value="F:protein dimerization activity"/>
    <property type="evidence" value="ECO:0007669"/>
    <property type="project" value="InterPro"/>
</dbReference>